<dbReference type="EMBL" id="JAYKXH010000023">
    <property type="protein sequence ID" value="KAK7126153.1"/>
    <property type="molecule type" value="Genomic_DNA"/>
</dbReference>
<accession>A0AAN9GSM7</accession>
<keyword evidence="2" id="KW-1185">Reference proteome</keyword>
<reference evidence="1 2" key="1">
    <citation type="submission" date="2024-02" db="EMBL/GenBank/DDBJ databases">
        <title>Chromosome-level genome assembly of the Eurasian Minnow (Phoxinus phoxinus).</title>
        <authorList>
            <person name="Oriowo T.O."/>
            <person name="Martin S."/>
            <person name="Stange M."/>
            <person name="Chrysostomakis Y."/>
            <person name="Brown T."/>
            <person name="Winkler S."/>
            <person name="Kukowka S."/>
            <person name="Myers E.W."/>
            <person name="Bohne A."/>
        </authorList>
    </citation>
    <scope>NUCLEOTIDE SEQUENCE [LARGE SCALE GENOMIC DNA]</scope>
    <source>
        <strain evidence="1">ZFMK-TIS-60720</strain>
        <tissue evidence="1">Whole Organism</tissue>
    </source>
</reference>
<organism evidence="1 2">
    <name type="scientific">Phoxinus phoxinus</name>
    <name type="common">Eurasian minnow</name>
    <dbReference type="NCBI Taxonomy" id="58324"/>
    <lineage>
        <taxon>Eukaryota</taxon>
        <taxon>Metazoa</taxon>
        <taxon>Chordata</taxon>
        <taxon>Craniata</taxon>
        <taxon>Vertebrata</taxon>
        <taxon>Euteleostomi</taxon>
        <taxon>Actinopterygii</taxon>
        <taxon>Neopterygii</taxon>
        <taxon>Teleostei</taxon>
        <taxon>Ostariophysi</taxon>
        <taxon>Cypriniformes</taxon>
        <taxon>Leuciscidae</taxon>
        <taxon>Phoxininae</taxon>
        <taxon>Phoxinus</taxon>
    </lineage>
</organism>
<name>A0AAN9GSM7_9TELE</name>
<evidence type="ECO:0000313" key="2">
    <source>
        <dbReference type="Proteomes" id="UP001364617"/>
    </source>
</evidence>
<comment type="caution">
    <text evidence="1">The sequence shown here is derived from an EMBL/GenBank/DDBJ whole genome shotgun (WGS) entry which is preliminary data.</text>
</comment>
<evidence type="ECO:0000313" key="1">
    <source>
        <dbReference type="EMBL" id="KAK7126153.1"/>
    </source>
</evidence>
<dbReference type="Proteomes" id="UP001364617">
    <property type="component" value="Unassembled WGS sequence"/>
</dbReference>
<sequence length="78" mass="9266">MLTYCHVIYMGIHWTKPWFIHIHPVFKPHYHRCQSNTDCDITITGREHQRKDEVNTGNVADAFCCICLFKKISFAQRI</sequence>
<gene>
    <name evidence="1" type="ORF">R3I93_021512</name>
</gene>
<proteinExistence type="predicted"/>
<dbReference type="AlphaFoldDB" id="A0AAN9GSM7"/>
<dbReference type="EMBL" id="JAYKXH010000023">
    <property type="protein sequence ID" value="KAK7126154.1"/>
    <property type="molecule type" value="Genomic_DNA"/>
</dbReference>
<protein>
    <submittedName>
        <fullName evidence="1">Uncharacterized protein</fullName>
    </submittedName>
</protein>